<keyword evidence="1" id="KW-0812">Transmembrane</keyword>
<reference evidence="4" key="1">
    <citation type="submission" date="2016-10" db="EMBL/GenBank/DDBJ databases">
        <authorList>
            <person name="Varghese N."/>
            <person name="Submissions S."/>
        </authorList>
    </citation>
    <scope>NUCLEOTIDE SEQUENCE [LARGE SCALE GENOMIC DNA]</scope>
    <source>
        <strain evidence="4">DSM 43161</strain>
    </source>
</reference>
<feature type="transmembrane region" description="Helical" evidence="1">
    <location>
        <begin position="50"/>
        <end position="66"/>
    </location>
</feature>
<evidence type="ECO:0000313" key="3">
    <source>
        <dbReference type="EMBL" id="SFO48177.1"/>
    </source>
</evidence>
<keyword evidence="3" id="KW-0645">Protease</keyword>
<accession>A0A1I5HIU0</accession>
<dbReference type="Proteomes" id="UP000183642">
    <property type="component" value="Unassembled WGS sequence"/>
</dbReference>
<dbReference type="GO" id="GO:0006508">
    <property type="term" value="P:proteolysis"/>
    <property type="evidence" value="ECO:0007669"/>
    <property type="project" value="UniProtKB-KW"/>
</dbReference>
<proteinExistence type="predicted"/>
<dbReference type="GO" id="GO:0004175">
    <property type="term" value="F:endopeptidase activity"/>
    <property type="evidence" value="ECO:0007669"/>
    <property type="project" value="UniProtKB-ARBA"/>
</dbReference>
<gene>
    <name evidence="3" type="ORF">SAMN05660359_03780</name>
</gene>
<feature type="transmembrane region" description="Helical" evidence="1">
    <location>
        <begin position="171"/>
        <end position="192"/>
    </location>
</feature>
<keyword evidence="1" id="KW-1133">Transmembrane helix</keyword>
<dbReference type="Pfam" id="PF02517">
    <property type="entry name" value="Rce1-like"/>
    <property type="match status" value="1"/>
</dbReference>
<dbReference type="AlphaFoldDB" id="A0A1I5HIU0"/>
<sequence>MTAVPVRVPLAVGRGGTGRLVAIVFWGALGVASALPQIVASELGGEAPPFLPVAQVLALVLLLVAVRRSARLRVLEASVRWLLAMAAGWHLVVGGLTSTQAWDDWQHTVPWVARGAVVQALLLVPTLLLVVLGPGRLGRTALRLRAGDDRVRAGAGVYTAGMRPAWRRLGALWAFGITIGTATAMWFALGSRFGDPTVLLWSLPLVALLAATNTANEEFGYRNVPLAVLPSVIGDRGALVATGLLFGLAHYHGNPPGTSGVLLAGFLGVLLAKSMVETGGSRWAWGIHWLQDMVIFSALTLAWTNL</sequence>
<evidence type="ECO:0000259" key="2">
    <source>
        <dbReference type="Pfam" id="PF02517"/>
    </source>
</evidence>
<evidence type="ECO:0000313" key="4">
    <source>
        <dbReference type="Proteomes" id="UP000183642"/>
    </source>
</evidence>
<organism evidence="3 4">
    <name type="scientific">Geodermatophilus obscurus</name>
    <dbReference type="NCBI Taxonomy" id="1861"/>
    <lineage>
        <taxon>Bacteria</taxon>
        <taxon>Bacillati</taxon>
        <taxon>Actinomycetota</taxon>
        <taxon>Actinomycetes</taxon>
        <taxon>Geodermatophilales</taxon>
        <taxon>Geodermatophilaceae</taxon>
        <taxon>Geodermatophilus</taxon>
    </lineage>
</organism>
<keyword evidence="1" id="KW-0472">Membrane</keyword>
<feature type="transmembrane region" description="Helical" evidence="1">
    <location>
        <begin position="116"/>
        <end position="135"/>
    </location>
</feature>
<keyword evidence="3" id="KW-0378">Hydrolase</keyword>
<dbReference type="EMBL" id="FOWE01000009">
    <property type="protein sequence ID" value="SFO48177.1"/>
    <property type="molecule type" value="Genomic_DNA"/>
</dbReference>
<dbReference type="InterPro" id="IPR003675">
    <property type="entry name" value="Rce1/LyrA-like_dom"/>
</dbReference>
<dbReference type="GO" id="GO:0080120">
    <property type="term" value="P:CAAX-box protein maturation"/>
    <property type="evidence" value="ECO:0007669"/>
    <property type="project" value="UniProtKB-ARBA"/>
</dbReference>
<protein>
    <submittedName>
        <fullName evidence="3">CAAX protease self-immunity</fullName>
    </submittedName>
</protein>
<feature type="transmembrane region" description="Helical" evidence="1">
    <location>
        <begin position="78"/>
        <end position="96"/>
    </location>
</feature>
<keyword evidence="4" id="KW-1185">Reference proteome</keyword>
<name>A0A1I5HIU0_9ACTN</name>
<feature type="domain" description="CAAX prenyl protease 2/Lysostaphin resistance protein A-like" evidence="2">
    <location>
        <begin position="201"/>
        <end position="293"/>
    </location>
</feature>
<evidence type="ECO:0000256" key="1">
    <source>
        <dbReference type="SAM" id="Phobius"/>
    </source>
</evidence>
<feature type="transmembrane region" description="Helical" evidence="1">
    <location>
        <begin position="20"/>
        <end position="38"/>
    </location>
</feature>